<dbReference type="PANTHER" id="PTHR39324:SF1">
    <property type="entry name" value="CALCIUM DODECIN"/>
    <property type="match status" value="1"/>
</dbReference>
<evidence type="ECO:0000313" key="1">
    <source>
        <dbReference type="EMBL" id="MFC5969825.1"/>
    </source>
</evidence>
<dbReference type="InterPro" id="IPR036694">
    <property type="entry name" value="Dodecin-like_sf"/>
</dbReference>
<dbReference type="SUPFAM" id="SSF89807">
    <property type="entry name" value="Dodecin-like"/>
    <property type="match status" value="1"/>
</dbReference>
<evidence type="ECO:0000313" key="2">
    <source>
        <dbReference type="Proteomes" id="UP001596099"/>
    </source>
</evidence>
<sequence length="88" mass="9459">MTAVKIIQVLGTSDESWEDAAREAVAEAGKTIDDVHGIEIMDQTADVIDGEIAQYKTTVKIAFPVHAHTKESRGLAGRVRKGASKVKP</sequence>
<dbReference type="InterPro" id="IPR009923">
    <property type="entry name" value="Dodecin"/>
</dbReference>
<proteinExistence type="predicted"/>
<protein>
    <submittedName>
        <fullName evidence="1">Dodecin family protein</fullName>
    </submittedName>
</protein>
<dbReference type="Gene3D" id="3.30.1660.10">
    <property type="entry name" value="Flavin-binding protein dodecin"/>
    <property type="match status" value="1"/>
</dbReference>
<keyword evidence="2" id="KW-1185">Reference proteome</keyword>
<gene>
    <name evidence="1" type="ORF">ACFPYI_00630</name>
</gene>
<dbReference type="RefSeq" id="WP_247418179.1">
    <property type="nucleotide sequence ID" value="NZ_JALLGW010000001.1"/>
</dbReference>
<organism evidence="1 2">
    <name type="scientific">Halomarina salina</name>
    <dbReference type="NCBI Taxonomy" id="1872699"/>
    <lineage>
        <taxon>Archaea</taxon>
        <taxon>Methanobacteriati</taxon>
        <taxon>Methanobacteriota</taxon>
        <taxon>Stenosarchaea group</taxon>
        <taxon>Halobacteria</taxon>
        <taxon>Halobacteriales</taxon>
        <taxon>Natronomonadaceae</taxon>
        <taxon>Halomarina</taxon>
    </lineage>
</organism>
<comment type="caution">
    <text evidence="1">The sequence shown here is derived from an EMBL/GenBank/DDBJ whole genome shotgun (WGS) entry which is preliminary data.</text>
</comment>
<dbReference type="Pfam" id="PF07311">
    <property type="entry name" value="Dodecin"/>
    <property type="match status" value="1"/>
</dbReference>
<dbReference type="EMBL" id="JBHSQH010000001">
    <property type="protein sequence ID" value="MFC5969825.1"/>
    <property type="molecule type" value="Genomic_DNA"/>
</dbReference>
<dbReference type="PANTHER" id="PTHR39324">
    <property type="entry name" value="CALCIUM DODECIN"/>
    <property type="match status" value="1"/>
</dbReference>
<dbReference type="InterPro" id="IPR025543">
    <property type="entry name" value="Dodecin-like"/>
</dbReference>
<dbReference type="Proteomes" id="UP001596099">
    <property type="component" value="Unassembled WGS sequence"/>
</dbReference>
<accession>A0ABD5RHA6</accession>
<dbReference type="AlphaFoldDB" id="A0ABD5RHA6"/>
<reference evidence="1 2" key="1">
    <citation type="journal article" date="2019" name="Int. J. Syst. Evol. Microbiol.">
        <title>The Global Catalogue of Microorganisms (GCM) 10K type strain sequencing project: providing services to taxonomists for standard genome sequencing and annotation.</title>
        <authorList>
            <consortium name="The Broad Institute Genomics Platform"/>
            <consortium name="The Broad Institute Genome Sequencing Center for Infectious Disease"/>
            <person name="Wu L."/>
            <person name="Ma J."/>
        </authorList>
    </citation>
    <scope>NUCLEOTIDE SEQUENCE [LARGE SCALE GENOMIC DNA]</scope>
    <source>
        <strain evidence="1 2">CGMCC 1.12543</strain>
    </source>
</reference>
<name>A0ABD5RHA6_9EURY</name>